<dbReference type="Proteomes" id="UP001596065">
    <property type="component" value="Unassembled WGS sequence"/>
</dbReference>
<keyword evidence="1" id="KW-0812">Transmembrane</keyword>
<proteinExistence type="predicted"/>
<feature type="transmembrane region" description="Helical" evidence="1">
    <location>
        <begin position="42"/>
        <end position="75"/>
    </location>
</feature>
<dbReference type="EMBL" id="JBHSOE010000039">
    <property type="protein sequence ID" value="MFC5658136.1"/>
    <property type="molecule type" value="Genomic_DNA"/>
</dbReference>
<gene>
    <name evidence="2" type="ORF">ACFP3J_21935</name>
</gene>
<keyword evidence="3" id="KW-1185">Reference proteome</keyword>
<evidence type="ECO:0000313" key="3">
    <source>
        <dbReference type="Proteomes" id="UP001596065"/>
    </source>
</evidence>
<reference evidence="3" key="1">
    <citation type="journal article" date="2019" name="Int. J. Syst. Evol. Microbiol.">
        <title>The Global Catalogue of Microorganisms (GCM) 10K type strain sequencing project: providing services to taxonomists for standard genome sequencing and annotation.</title>
        <authorList>
            <consortium name="The Broad Institute Genomics Platform"/>
            <consortium name="The Broad Institute Genome Sequencing Center for Infectious Disease"/>
            <person name="Wu L."/>
            <person name="Ma J."/>
        </authorList>
    </citation>
    <scope>NUCLEOTIDE SEQUENCE [LARGE SCALE GENOMIC DNA]</scope>
    <source>
        <strain evidence="3">KCTC 5701</strain>
    </source>
</reference>
<dbReference type="RefSeq" id="WP_344345887.1">
    <property type="nucleotide sequence ID" value="NZ_BAAASM010000002.1"/>
</dbReference>
<evidence type="ECO:0000313" key="2">
    <source>
        <dbReference type="EMBL" id="MFC5658136.1"/>
    </source>
</evidence>
<evidence type="ECO:0000256" key="1">
    <source>
        <dbReference type="SAM" id="Phobius"/>
    </source>
</evidence>
<keyword evidence="1" id="KW-1133">Transmembrane helix</keyword>
<name>A0ABW0WMW3_STRNO</name>
<keyword evidence="1" id="KW-0472">Membrane</keyword>
<comment type="caution">
    <text evidence="2">The sequence shown here is derived from an EMBL/GenBank/DDBJ whole genome shotgun (WGS) entry which is preliminary data.</text>
</comment>
<sequence>MRVDSRLAALAATAELLRLWVPRRRPWTAGPMPPGTGTQSAGVFLALVAAGMFGSGDAGVLVAAWVTSALSALLLTAGTGRRRKG</sequence>
<accession>A0ABW0WMW3</accession>
<protein>
    <submittedName>
        <fullName evidence="2">Uncharacterized protein</fullName>
    </submittedName>
</protein>
<organism evidence="2 3">
    <name type="scientific">Streptomyces nogalater</name>
    <dbReference type="NCBI Taxonomy" id="38314"/>
    <lineage>
        <taxon>Bacteria</taxon>
        <taxon>Bacillati</taxon>
        <taxon>Actinomycetota</taxon>
        <taxon>Actinomycetes</taxon>
        <taxon>Kitasatosporales</taxon>
        <taxon>Streptomycetaceae</taxon>
        <taxon>Streptomyces</taxon>
    </lineage>
</organism>